<feature type="transmembrane region" description="Helical" evidence="1">
    <location>
        <begin position="146"/>
        <end position="170"/>
    </location>
</feature>
<keyword evidence="1" id="KW-0812">Transmembrane</keyword>
<feature type="transmembrane region" description="Helical" evidence="1">
    <location>
        <begin position="21"/>
        <end position="39"/>
    </location>
</feature>
<sequence>MTTFRRTVRVLWRPKWRIANWMLLAYGLLVVGNLVQTGFSEGWSRINLMNITTGVGVGLGVIAFVWLAVRTEHDWVQDTYRLLPVTNTRFYLAGVATTVGAYLYFVAVRLLVMGLSALVSGQQSAANLSHWLRVAWTGGVREFGTVGWLGVLAFVVLLVSLLIVGAWVLITLVHLLTNALSTFLPAGRQRIFKGLLAIVVIGVLVWLGKWLVQLRDWVTAAWNDAAMVSILGMFVIGVVAMMAVNVYLLKFWVEARVR</sequence>
<gene>
    <name evidence="2" type="ORF">RI532_03810</name>
</gene>
<keyword evidence="1" id="KW-0472">Membrane</keyword>
<feature type="transmembrane region" description="Helical" evidence="1">
    <location>
        <begin position="228"/>
        <end position="249"/>
    </location>
</feature>
<name>A0AAW8W485_9LACO</name>
<dbReference type="EMBL" id="JAVLAM010000001">
    <property type="protein sequence ID" value="MDT7013552.1"/>
    <property type="molecule type" value="Genomic_DNA"/>
</dbReference>
<feature type="transmembrane region" description="Helical" evidence="1">
    <location>
        <begin position="90"/>
        <end position="112"/>
    </location>
</feature>
<protein>
    <recommendedName>
        <fullName evidence="4">ABC transporter permease</fullName>
    </recommendedName>
</protein>
<evidence type="ECO:0000256" key="1">
    <source>
        <dbReference type="SAM" id="Phobius"/>
    </source>
</evidence>
<evidence type="ECO:0008006" key="4">
    <source>
        <dbReference type="Google" id="ProtNLM"/>
    </source>
</evidence>
<reference evidence="2" key="1">
    <citation type="submission" date="2023-08" db="EMBL/GenBank/DDBJ databases">
        <authorList>
            <person name="Page C.A."/>
            <person name="Perez-Diaz I.M."/>
        </authorList>
    </citation>
    <scope>NUCLEOTIDE SEQUENCE</scope>
    <source>
        <strain evidence="2">3.8.38</strain>
    </source>
</reference>
<organism evidence="2 3">
    <name type="scientific">Levilactobacillus namurensis</name>
    <dbReference type="NCBI Taxonomy" id="380393"/>
    <lineage>
        <taxon>Bacteria</taxon>
        <taxon>Bacillati</taxon>
        <taxon>Bacillota</taxon>
        <taxon>Bacilli</taxon>
        <taxon>Lactobacillales</taxon>
        <taxon>Lactobacillaceae</taxon>
        <taxon>Levilactobacillus</taxon>
    </lineage>
</organism>
<comment type="caution">
    <text evidence="2">The sequence shown here is derived from an EMBL/GenBank/DDBJ whole genome shotgun (WGS) entry which is preliminary data.</text>
</comment>
<accession>A0AAW8W485</accession>
<dbReference type="Proteomes" id="UP001254075">
    <property type="component" value="Unassembled WGS sequence"/>
</dbReference>
<feature type="transmembrane region" description="Helical" evidence="1">
    <location>
        <begin position="191"/>
        <end position="208"/>
    </location>
</feature>
<proteinExistence type="predicted"/>
<evidence type="ECO:0000313" key="3">
    <source>
        <dbReference type="Proteomes" id="UP001254075"/>
    </source>
</evidence>
<keyword evidence="1" id="KW-1133">Transmembrane helix</keyword>
<dbReference type="RefSeq" id="WP_313844658.1">
    <property type="nucleotide sequence ID" value="NZ_JAVLAM010000001.1"/>
</dbReference>
<evidence type="ECO:0000313" key="2">
    <source>
        <dbReference type="EMBL" id="MDT7013552.1"/>
    </source>
</evidence>
<feature type="transmembrane region" description="Helical" evidence="1">
    <location>
        <begin position="51"/>
        <end position="69"/>
    </location>
</feature>
<dbReference type="AlphaFoldDB" id="A0AAW8W485"/>